<dbReference type="SUPFAM" id="SSF46689">
    <property type="entry name" value="Homeodomain-like"/>
    <property type="match status" value="1"/>
</dbReference>
<feature type="region of interest" description="Disordered" evidence="7">
    <location>
        <begin position="334"/>
        <end position="369"/>
    </location>
</feature>
<dbReference type="KEGG" id="dzi:111296716"/>
<evidence type="ECO:0000256" key="2">
    <source>
        <dbReference type="ARBA" id="ARBA00022737"/>
    </source>
</evidence>
<dbReference type="InterPro" id="IPR009057">
    <property type="entry name" value="Homeodomain-like_sf"/>
</dbReference>
<dbReference type="Pfam" id="PF13921">
    <property type="entry name" value="Myb_DNA-bind_6"/>
    <property type="match status" value="1"/>
</dbReference>
<evidence type="ECO:0000256" key="5">
    <source>
        <dbReference type="ARBA" id="ARBA00023163"/>
    </source>
</evidence>
<dbReference type="GO" id="GO:0000981">
    <property type="term" value="F:DNA-binding transcription factor activity, RNA polymerase II-specific"/>
    <property type="evidence" value="ECO:0007669"/>
    <property type="project" value="TreeGrafter"/>
</dbReference>
<dbReference type="FunFam" id="1.10.10.60:FF:000356">
    <property type="entry name" value="MYB transcription factor"/>
    <property type="match status" value="1"/>
</dbReference>
<dbReference type="GO" id="GO:0000978">
    <property type="term" value="F:RNA polymerase II cis-regulatory region sequence-specific DNA binding"/>
    <property type="evidence" value="ECO:0007669"/>
    <property type="project" value="TreeGrafter"/>
</dbReference>
<keyword evidence="4" id="KW-0238">DNA-binding</keyword>
<feature type="domain" description="Myb-like" evidence="8">
    <location>
        <begin position="118"/>
        <end position="164"/>
    </location>
</feature>
<dbReference type="PROSITE" id="PS51294">
    <property type="entry name" value="HTH_MYB"/>
    <property type="match status" value="2"/>
</dbReference>
<dbReference type="CDD" id="cd00167">
    <property type="entry name" value="SANT"/>
    <property type="match status" value="2"/>
</dbReference>
<evidence type="ECO:0000259" key="9">
    <source>
        <dbReference type="PROSITE" id="PS51294"/>
    </source>
</evidence>
<evidence type="ECO:0000313" key="10">
    <source>
        <dbReference type="Proteomes" id="UP000515121"/>
    </source>
</evidence>
<keyword evidence="3" id="KW-0805">Transcription regulation</keyword>
<accession>A0A6P5Z2V0</accession>
<comment type="subcellular location">
    <subcellularLocation>
        <location evidence="1">Nucleus</location>
    </subcellularLocation>
</comment>
<dbReference type="SMART" id="SM00717">
    <property type="entry name" value="SANT"/>
    <property type="match status" value="2"/>
</dbReference>
<keyword evidence="5" id="KW-0804">Transcription</keyword>
<keyword evidence="6" id="KW-0539">Nucleus</keyword>
<dbReference type="Proteomes" id="UP000515121">
    <property type="component" value="Unplaced"/>
</dbReference>
<dbReference type="RefSeq" id="XP_022746890.1">
    <property type="nucleotide sequence ID" value="XM_022891155.1"/>
</dbReference>
<dbReference type="InterPro" id="IPR001005">
    <property type="entry name" value="SANT/Myb"/>
</dbReference>
<dbReference type="InterPro" id="IPR017930">
    <property type="entry name" value="Myb_dom"/>
</dbReference>
<dbReference type="PANTHER" id="PTHR45614">
    <property type="entry name" value="MYB PROTEIN-RELATED"/>
    <property type="match status" value="1"/>
</dbReference>
<dbReference type="InterPro" id="IPR050560">
    <property type="entry name" value="MYB_TF"/>
</dbReference>
<proteinExistence type="predicted"/>
<organism evidence="10 11">
    <name type="scientific">Durio zibethinus</name>
    <name type="common">Durian</name>
    <dbReference type="NCBI Taxonomy" id="66656"/>
    <lineage>
        <taxon>Eukaryota</taxon>
        <taxon>Viridiplantae</taxon>
        <taxon>Streptophyta</taxon>
        <taxon>Embryophyta</taxon>
        <taxon>Tracheophyta</taxon>
        <taxon>Spermatophyta</taxon>
        <taxon>Magnoliopsida</taxon>
        <taxon>eudicotyledons</taxon>
        <taxon>Gunneridae</taxon>
        <taxon>Pentapetalae</taxon>
        <taxon>rosids</taxon>
        <taxon>malvids</taxon>
        <taxon>Malvales</taxon>
        <taxon>Malvaceae</taxon>
        <taxon>Helicteroideae</taxon>
        <taxon>Durio</taxon>
    </lineage>
</organism>
<protein>
    <submittedName>
        <fullName evidence="11">Transcription factor CSA-like</fullName>
    </submittedName>
</protein>
<evidence type="ECO:0000256" key="4">
    <source>
        <dbReference type="ARBA" id="ARBA00023125"/>
    </source>
</evidence>
<feature type="compositionally biased region" description="Basic residues" evidence="7">
    <location>
        <begin position="222"/>
        <end position="231"/>
    </location>
</feature>
<dbReference type="PROSITE" id="PS50090">
    <property type="entry name" value="MYB_LIKE"/>
    <property type="match status" value="2"/>
</dbReference>
<evidence type="ECO:0000259" key="8">
    <source>
        <dbReference type="PROSITE" id="PS50090"/>
    </source>
</evidence>
<name>A0A6P5Z2V0_DURZI</name>
<feature type="region of interest" description="Disordered" evidence="7">
    <location>
        <begin position="222"/>
        <end position="243"/>
    </location>
</feature>
<dbReference type="GO" id="GO:0005634">
    <property type="term" value="C:nucleus"/>
    <property type="evidence" value="ECO:0007669"/>
    <property type="project" value="UniProtKB-SubCell"/>
</dbReference>
<dbReference type="FunFam" id="1.10.10.60:FF:000060">
    <property type="entry name" value="MYB transcription factor"/>
    <property type="match status" value="1"/>
</dbReference>
<evidence type="ECO:0000256" key="3">
    <source>
        <dbReference type="ARBA" id="ARBA00023015"/>
    </source>
</evidence>
<evidence type="ECO:0000313" key="11">
    <source>
        <dbReference type="RefSeq" id="XP_022746890.1"/>
    </source>
</evidence>
<dbReference type="OrthoDB" id="2143914at2759"/>
<feature type="domain" description="HTH myb-type" evidence="9">
    <location>
        <begin position="165"/>
        <end position="219"/>
    </location>
</feature>
<feature type="domain" description="HTH myb-type" evidence="9">
    <location>
        <begin position="118"/>
        <end position="164"/>
    </location>
</feature>
<keyword evidence="10" id="KW-1185">Reference proteome</keyword>
<dbReference type="PANTHER" id="PTHR45614:SF259">
    <property type="entry name" value="MYB DOMAIN PROTEIN 89-RELATED"/>
    <property type="match status" value="1"/>
</dbReference>
<dbReference type="Gene3D" id="1.10.10.60">
    <property type="entry name" value="Homeodomain-like"/>
    <property type="match status" value="2"/>
</dbReference>
<evidence type="ECO:0000256" key="6">
    <source>
        <dbReference type="ARBA" id="ARBA00023242"/>
    </source>
</evidence>
<dbReference type="AlphaFoldDB" id="A0A6P5Z2V0"/>
<dbReference type="GeneID" id="111296716"/>
<evidence type="ECO:0000256" key="7">
    <source>
        <dbReference type="SAM" id="MobiDB-lite"/>
    </source>
</evidence>
<evidence type="ECO:0000256" key="1">
    <source>
        <dbReference type="ARBA" id="ARBA00004123"/>
    </source>
</evidence>
<feature type="domain" description="Myb-like" evidence="8">
    <location>
        <begin position="165"/>
        <end position="215"/>
    </location>
</feature>
<sequence length="385" mass="41945">MSLQILTNDFKCYNGVVQEMNFLAPPAIFSHPIERDTKNSRMGFQISSSLMEQSNKCLSFEPPESRGSKGVAACDGKVGFLGVEKSGLSLNLSGEDESNKNSGALGGTKIGHTKLCARGHWRPAEDSKLKELVAQYGPQNWNLIAEHLEGRSGKSCRLRWFNQLDPSINKKAFTEEEEERLLAAHRLYGNKWAMIARLFPGRTDNAVKNHWHVIMARKHREQSSIYRRRKPSSSSASQALPKGLDETIQNNACSDQSIISSNIDESASTCTDLSLTPSSAKVPAGVCTFFSPVHQMGSSGQKVVTRGNGDFDKFYGTGNVFYQQGPMGVVMGVDQSTHSSDSNSEVSPAESVGTNRTNHSMSGESGNGNEKINLPFIDFLGVGAS</sequence>
<reference evidence="11" key="1">
    <citation type="submission" date="2025-08" db="UniProtKB">
        <authorList>
            <consortium name="RefSeq"/>
        </authorList>
    </citation>
    <scope>IDENTIFICATION</scope>
    <source>
        <tissue evidence="11">Fruit stalk</tissue>
    </source>
</reference>
<keyword evidence="2" id="KW-0677">Repeat</keyword>
<gene>
    <name evidence="11" type="primary">LOC111296716</name>
</gene>